<name>A0ABU4RZ77_9GAMM</name>
<dbReference type="Proteomes" id="UP001273505">
    <property type="component" value="Unassembled WGS sequence"/>
</dbReference>
<organism evidence="9 10">
    <name type="scientific">Gilvimarinus gilvus</name>
    <dbReference type="NCBI Taxonomy" id="3058038"/>
    <lineage>
        <taxon>Bacteria</taxon>
        <taxon>Pseudomonadati</taxon>
        <taxon>Pseudomonadota</taxon>
        <taxon>Gammaproteobacteria</taxon>
        <taxon>Cellvibrionales</taxon>
        <taxon>Cellvibrionaceae</taxon>
        <taxon>Gilvimarinus</taxon>
    </lineage>
</organism>
<evidence type="ECO:0000256" key="4">
    <source>
        <dbReference type="ARBA" id="ARBA00022692"/>
    </source>
</evidence>
<evidence type="ECO:0000256" key="8">
    <source>
        <dbReference type="SAM" id="Phobius"/>
    </source>
</evidence>
<dbReference type="InterPro" id="IPR003400">
    <property type="entry name" value="ExbD"/>
</dbReference>
<keyword evidence="3" id="KW-1003">Cell membrane</keyword>
<evidence type="ECO:0000256" key="1">
    <source>
        <dbReference type="ARBA" id="ARBA00004162"/>
    </source>
</evidence>
<dbReference type="Pfam" id="PF02472">
    <property type="entry name" value="ExbD"/>
    <property type="match status" value="1"/>
</dbReference>
<evidence type="ECO:0000256" key="6">
    <source>
        <dbReference type="ARBA" id="ARBA00023136"/>
    </source>
</evidence>
<keyword evidence="6 8" id="KW-0472">Membrane</keyword>
<evidence type="ECO:0000256" key="2">
    <source>
        <dbReference type="ARBA" id="ARBA00005811"/>
    </source>
</evidence>
<evidence type="ECO:0000256" key="7">
    <source>
        <dbReference type="RuleBase" id="RU003879"/>
    </source>
</evidence>
<keyword evidence="5 8" id="KW-1133">Transmembrane helix</keyword>
<evidence type="ECO:0000256" key="3">
    <source>
        <dbReference type="ARBA" id="ARBA00022475"/>
    </source>
</evidence>
<evidence type="ECO:0000256" key="5">
    <source>
        <dbReference type="ARBA" id="ARBA00022989"/>
    </source>
</evidence>
<keyword evidence="10" id="KW-1185">Reference proteome</keyword>
<keyword evidence="4 7" id="KW-0812">Transmembrane</keyword>
<keyword evidence="7" id="KW-0813">Transport</keyword>
<gene>
    <name evidence="9" type="ORF">SCD92_12625</name>
</gene>
<protein>
    <submittedName>
        <fullName evidence="9">Biopolymer transporter ExbD</fullName>
    </submittedName>
</protein>
<dbReference type="RefSeq" id="WP_302720836.1">
    <property type="nucleotide sequence ID" value="NZ_JAULRU010000215.1"/>
</dbReference>
<comment type="similarity">
    <text evidence="2 7">Belongs to the ExbD/TolR family.</text>
</comment>
<accession>A0ABU4RZ77</accession>
<evidence type="ECO:0000313" key="10">
    <source>
        <dbReference type="Proteomes" id="UP001273505"/>
    </source>
</evidence>
<comment type="caution">
    <text evidence="9">The sequence shown here is derived from an EMBL/GenBank/DDBJ whole genome shotgun (WGS) entry which is preliminary data.</text>
</comment>
<dbReference type="EMBL" id="JAXAFO010000021">
    <property type="protein sequence ID" value="MDX6850210.1"/>
    <property type="molecule type" value="Genomic_DNA"/>
</dbReference>
<evidence type="ECO:0000313" key="9">
    <source>
        <dbReference type="EMBL" id="MDX6850210.1"/>
    </source>
</evidence>
<keyword evidence="7" id="KW-0653">Protein transport</keyword>
<sequence>MKQSLRAKRMAKHHRRNKTVPKLNLVSLMDIFTILVFFLLVNSSDVEVLTNDKSIELPASVASTIPETTLVVMVNDSRIMVSGRPIVEVADIGEGNEIEPLLNELNYRAERRTLTAEQEANGLPITIMGDQAIPYTLLKQVMNTCAQAGYRDISLAVNQQADERDDALEQTGATD</sequence>
<reference evidence="9 10" key="1">
    <citation type="submission" date="2023-11" db="EMBL/GenBank/DDBJ databases">
        <title>Gilvimarinus fulvus sp. nov., isolated from the surface of Kelp.</title>
        <authorList>
            <person name="Sun Y.Y."/>
            <person name="Gong Y."/>
            <person name="Du Z.J."/>
        </authorList>
    </citation>
    <scope>NUCLEOTIDE SEQUENCE [LARGE SCALE GENOMIC DNA]</scope>
    <source>
        <strain evidence="9 10">SDUM040013</strain>
    </source>
</reference>
<comment type="subcellular location">
    <subcellularLocation>
        <location evidence="1">Cell membrane</location>
        <topology evidence="1">Single-pass membrane protein</topology>
    </subcellularLocation>
    <subcellularLocation>
        <location evidence="7">Cell membrane</location>
        <topology evidence="7">Single-pass type II membrane protein</topology>
    </subcellularLocation>
</comment>
<proteinExistence type="inferred from homology"/>
<feature type="transmembrane region" description="Helical" evidence="8">
    <location>
        <begin position="21"/>
        <end position="41"/>
    </location>
</feature>